<dbReference type="AlphaFoldDB" id="A0A1I6ZIY0"/>
<dbReference type="OrthoDB" id="5242506at2"/>
<dbReference type="EMBL" id="FPBA01000005">
    <property type="protein sequence ID" value="SFT62535.1"/>
    <property type="molecule type" value="Genomic_DNA"/>
</dbReference>
<dbReference type="Pfam" id="PF00903">
    <property type="entry name" value="Glyoxalase"/>
    <property type="match status" value="1"/>
</dbReference>
<sequence>MIDHLALQVADVPAAAAFYTTAFAPAGLHEIMRFGTPGGPVVGMGGPDGHPELWLGPLTEGTERPVHLALRVPSRSAVDEVFALVRELGAPVLHEPRVWPEYHPGYYGAFFRDPDGNNVEAVHHTTPG</sequence>
<evidence type="ECO:0000259" key="1">
    <source>
        <dbReference type="PROSITE" id="PS51819"/>
    </source>
</evidence>
<dbReference type="InterPro" id="IPR029068">
    <property type="entry name" value="Glyas_Bleomycin-R_OHBP_Dase"/>
</dbReference>
<dbReference type="InterPro" id="IPR037523">
    <property type="entry name" value="VOC_core"/>
</dbReference>
<dbReference type="Gene3D" id="3.10.180.10">
    <property type="entry name" value="2,3-Dihydroxybiphenyl 1,2-Dioxygenase, domain 1"/>
    <property type="match status" value="1"/>
</dbReference>
<dbReference type="STRING" id="1296565.SAMN05660657_01996"/>
<proteinExistence type="predicted"/>
<feature type="domain" description="VOC" evidence="1">
    <location>
        <begin position="1"/>
        <end position="124"/>
    </location>
</feature>
<gene>
    <name evidence="2" type="ORF">SAMN05660657_01996</name>
</gene>
<accession>A0A1I6ZIY0</accession>
<protein>
    <submittedName>
        <fullName evidence="2">Glyoxalase-like domain-containing protein</fullName>
    </submittedName>
</protein>
<dbReference type="InterPro" id="IPR004360">
    <property type="entry name" value="Glyas_Fos-R_dOase_dom"/>
</dbReference>
<reference evidence="3" key="1">
    <citation type="submission" date="2016-10" db="EMBL/GenBank/DDBJ databases">
        <authorList>
            <person name="Varghese N."/>
            <person name="Submissions S."/>
        </authorList>
    </citation>
    <scope>NUCLEOTIDE SEQUENCE [LARGE SCALE GENOMIC DNA]</scope>
    <source>
        <strain evidence="3">DSM 46136</strain>
    </source>
</reference>
<evidence type="ECO:0000313" key="2">
    <source>
        <dbReference type="EMBL" id="SFT62535.1"/>
    </source>
</evidence>
<dbReference type="PROSITE" id="PS51819">
    <property type="entry name" value="VOC"/>
    <property type="match status" value="1"/>
</dbReference>
<dbReference type="PANTHER" id="PTHR35006:SF2">
    <property type="entry name" value="GLYOXALASE FAMILY PROTEIN (AFU_ORTHOLOGUE AFUA_5G14830)"/>
    <property type="match status" value="1"/>
</dbReference>
<dbReference type="SUPFAM" id="SSF54593">
    <property type="entry name" value="Glyoxalase/Bleomycin resistance protein/Dihydroxybiphenyl dioxygenase"/>
    <property type="match status" value="1"/>
</dbReference>
<dbReference type="Proteomes" id="UP000199546">
    <property type="component" value="Unassembled WGS sequence"/>
</dbReference>
<keyword evidence="3" id="KW-1185">Reference proteome</keyword>
<dbReference type="RefSeq" id="WP_093579231.1">
    <property type="nucleotide sequence ID" value="NZ_FPBA01000005.1"/>
</dbReference>
<dbReference type="PANTHER" id="PTHR35006">
    <property type="entry name" value="GLYOXALASE FAMILY PROTEIN (AFU_ORTHOLOGUE AFUA_5G14830)"/>
    <property type="match status" value="1"/>
</dbReference>
<name>A0A1I6ZIY0_9ACTN</name>
<organism evidence="2 3">
    <name type="scientific">Geodermatophilus amargosae</name>
    <dbReference type="NCBI Taxonomy" id="1296565"/>
    <lineage>
        <taxon>Bacteria</taxon>
        <taxon>Bacillati</taxon>
        <taxon>Actinomycetota</taxon>
        <taxon>Actinomycetes</taxon>
        <taxon>Geodermatophilales</taxon>
        <taxon>Geodermatophilaceae</taxon>
        <taxon>Geodermatophilus</taxon>
    </lineage>
</organism>
<evidence type="ECO:0000313" key="3">
    <source>
        <dbReference type="Proteomes" id="UP000199546"/>
    </source>
</evidence>